<reference evidence="3" key="2">
    <citation type="submission" date="2025-08" db="UniProtKB">
        <authorList>
            <consortium name="RefSeq"/>
        </authorList>
    </citation>
    <scope>IDENTIFICATION</scope>
    <source>
        <tissue evidence="3">Leaf</tissue>
    </source>
</reference>
<keyword evidence="1" id="KW-1133">Transmembrane helix</keyword>
<accession>A0A6P8CA26</accession>
<dbReference type="Proteomes" id="UP000515151">
    <property type="component" value="Chromosome 2"/>
</dbReference>
<evidence type="ECO:0000313" key="2">
    <source>
        <dbReference type="Proteomes" id="UP000515151"/>
    </source>
</evidence>
<proteinExistence type="predicted"/>
<keyword evidence="2" id="KW-1185">Reference proteome</keyword>
<gene>
    <name evidence="3" type="primary">LOC116195523</name>
</gene>
<keyword evidence="1" id="KW-0812">Transmembrane</keyword>
<reference evidence="2" key="1">
    <citation type="journal article" date="2020" name="Plant Biotechnol. J.">
        <title>The pomegranate (Punica granatum L.) draft genome dissects genetic divergence between soft- and hard-seeded cultivars.</title>
        <authorList>
            <person name="Luo X."/>
            <person name="Li H."/>
            <person name="Wu Z."/>
            <person name="Yao W."/>
            <person name="Zhao P."/>
            <person name="Cao D."/>
            <person name="Yu H."/>
            <person name="Li K."/>
            <person name="Poudel K."/>
            <person name="Zhao D."/>
            <person name="Zhang F."/>
            <person name="Xia X."/>
            <person name="Chen L."/>
            <person name="Wang Q."/>
            <person name="Jing D."/>
            <person name="Cao S."/>
        </authorList>
    </citation>
    <scope>NUCLEOTIDE SEQUENCE [LARGE SCALE GENOMIC DNA]</scope>
    <source>
        <strain evidence="2">cv. Tunisia</strain>
    </source>
</reference>
<feature type="transmembrane region" description="Helical" evidence="1">
    <location>
        <begin position="15"/>
        <end position="36"/>
    </location>
</feature>
<protein>
    <submittedName>
        <fullName evidence="3">Uncharacterized protein LOC116195523 isoform X1</fullName>
    </submittedName>
</protein>
<sequence length="183" mass="21683">MGSTWPKFFPHFHRLSFHLTRSFSIFFFILFSVLNWESRRETEHERERGGDYETEMEQRESEEYGVEQRKNVCSIESSGWGLWERRKVLVGAKKTEEELNFRGLQRLSFAPRRIDPMKYFLVFDELGVRLAAQENFLHIRDQLGGLGQFRKNSAEISGRDICAEEMYPCPGILMRDAKHQCIH</sequence>
<dbReference type="RefSeq" id="XP_031380627.1">
    <property type="nucleotide sequence ID" value="XM_031524767.1"/>
</dbReference>
<evidence type="ECO:0000256" key="1">
    <source>
        <dbReference type="SAM" id="Phobius"/>
    </source>
</evidence>
<name>A0A6P8CA26_PUNGR</name>
<keyword evidence="1" id="KW-0472">Membrane</keyword>
<dbReference type="AlphaFoldDB" id="A0A6P8CA26"/>
<evidence type="ECO:0000313" key="3">
    <source>
        <dbReference type="RefSeq" id="XP_031380627.1"/>
    </source>
</evidence>
<organism evidence="2 3">
    <name type="scientific">Punica granatum</name>
    <name type="common">Pomegranate</name>
    <dbReference type="NCBI Taxonomy" id="22663"/>
    <lineage>
        <taxon>Eukaryota</taxon>
        <taxon>Viridiplantae</taxon>
        <taxon>Streptophyta</taxon>
        <taxon>Embryophyta</taxon>
        <taxon>Tracheophyta</taxon>
        <taxon>Spermatophyta</taxon>
        <taxon>Magnoliopsida</taxon>
        <taxon>eudicotyledons</taxon>
        <taxon>Gunneridae</taxon>
        <taxon>Pentapetalae</taxon>
        <taxon>rosids</taxon>
        <taxon>malvids</taxon>
        <taxon>Myrtales</taxon>
        <taxon>Lythraceae</taxon>
        <taxon>Punica</taxon>
    </lineage>
</organism>
<dbReference type="GeneID" id="116195523"/>